<dbReference type="Pfam" id="PF01370">
    <property type="entry name" value="Epimerase"/>
    <property type="match status" value="1"/>
</dbReference>
<dbReference type="PANTHER" id="PTHR48079">
    <property type="entry name" value="PROTEIN YEEZ"/>
    <property type="match status" value="1"/>
</dbReference>
<name>A0ABS7U4K4_9BACT</name>
<organism evidence="3 4">
    <name type="scientific">Nannocystis pusilla</name>
    <dbReference type="NCBI Taxonomy" id="889268"/>
    <lineage>
        <taxon>Bacteria</taxon>
        <taxon>Pseudomonadati</taxon>
        <taxon>Myxococcota</taxon>
        <taxon>Polyangia</taxon>
        <taxon>Nannocystales</taxon>
        <taxon>Nannocystaceae</taxon>
        <taxon>Nannocystis</taxon>
    </lineage>
</organism>
<dbReference type="SUPFAM" id="SSF51735">
    <property type="entry name" value="NAD(P)-binding Rossmann-fold domains"/>
    <property type="match status" value="1"/>
</dbReference>
<evidence type="ECO:0000313" key="4">
    <source>
        <dbReference type="Proteomes" id="UP001139031"/>
    </source>
</evidence>
<dbReference type="PROSITE" id="PS51318">
    <property type="entry name" value="TAT"/>
    <property type="match status" value="1"/>
</dbReference>
<dbReference type="InterPro" id="IPR001509">
    <property type="entry name" value="Epimerase_deHydtase"/>
</dbReference>
<dbReference type="Proteomes" id="UP001139031">
    <property type="component" value="Unassembled WGS sequence"/>
</dbReference>
<dbReference type="InterPro" id="IPR051783">
    <property type="entry name" value="NAD(P)-dependent_oxidoreduct"/>
</dbReference>
<feature type="domain" description="NAD-dependent epimerase/dehydratase" evidence="2">
    <location>
        <begin position="131"/>
        <end position="270"/>
    </location>
</feature>
<dbReference type="PANTHER" id="PTHR48079:SF6">
    <property type="entry name" value="NAD(P)-BINDING DOMAIN-CONTAINING PROTEIN-RELATED"/>
    <property type="match status" value="1"/>
</dbReference>
<dbReference type="EMBL" id="JAIRAU010000056">
    <property type="protein sequence ID" value="MBZ5715344.1"/>
    <property type="molecule type" value="Genomic_DNA"/>
</dbReference>
<evidence type="ECO:0000313" key="3">
    <source>
        <dbReference type="EMBL" id="MBZ5715344.1"/>
    </source>
</evidence>
<dbReference type="InterPro" id="IPR036291">
    <property type="entry name" value="NAD(P)-bd_dom_sf"/>
</dbReference>
<protein>
    <submittedName>
        <fullName evidence="3">NAD-dependent epimerase/dehydratase family protein</fullName>
    </submittedName>
</protein>
<gene>
    <name evidence="3" type="ORF">K7C98_39425</name>
</gene>
<keyword evidence="4" id="KW-1185">Reference proteome</keyword>
<sequence length="402" mass="42926">MSLARRRFLRLAGGALGLAACRPGPVEQTTAPTASGASPPATDPALRPEPILLGGQAQKILILGGTAFLGPQLVEAAQRRGHTVTLFNRGKTRPELFPDVEKLRGDRDGDLKALEGRTWDTVIDTSGYVPRIVKASAELLAPKVRQYVFVSTISVYADTSKIGIDEDAPLATTPDPTTEDIMPNYGALKALCEQAAEAAMPKRTTVVRPGLIVGPGDGSDRFTYWPVRVADGREVLAPGDPGTPVQFIDVRDLAEFIITAIEGGHVGVYNATGAPLAMGDLLSESKAALASDAEFTWVDRQFLADNKVEPWSDLPVWIPPDPGFEGAATFRIDRATAAGLKFRPLAETVAETVAWWNTLPEARRAKPRAGITRAREAELLAAWHAAHPAPGKGKPAKKKKAA</sequence>
<feature type="region of interest" description="Disordered" evidence="1">
    <location>
        <begin position="21"/>
        <end position="47"/>
    </location>
</feature>
<proteinExistence type="predicted"/>
<dbReference type="PROSITE" id="PS51257">
    <property type="entry name" value="PROKAR_LIPOPROTEIN"/>
    <property type="match status" value="1"/>
</dbReference>
<dbReference type="InterPro" id="IPR006311">
    <property type="entry name" value="TAT_signal"/>
</dbReference>
<feature type="compositionally biased region" description="Low complexity" evidence="1">
    <location>
        <begin position="29"/>
        <end position="45"/>
    </location>
</feature>
<evidence type="ECO:0000259" key="2">
    <source>
        <dbReference type="Pfam" id="PF01370"/>
    </source>
</evidence>
<accession>A0ABS7U4K4</accession>
<reference evidence="3" key="1">
    <citation type="submission" date="2021-08" db="EMBL/GenBank/DDBJ databases">
        <authorList>
            <person name="Stevens D.C."/>
        </authorList>
    </citation>
    <scope>NUCLEOTIDE SEQUENCE</scope>
    <source>
        <strain evidence="3">DSM 53165</strain>
    </source>
</reference>
<dbReference type="Gene3D" id="3.40.50.720">
    <property type="entry name" value="NAD(P)-binding Rossmann-like Domain"/>
    <property type="match status" value="1"/>
</dbReference>
<comment type="caution">
    <text evidence="3">The sequence shown here is derived from an EMBL/GenBank/DDBJ whole genome shotgun (WGS) entry which is preliminary data.</text>
</comment>
<dbReference type="RefSeq" id="WP_224197085.1">
    <property type="nucleotide sequence ID" value="NZ_JAIRAU010000056.1"/>
</dbReference>
<evidence type="ECO:0000256" key="1">
    <source>
        <dbReference type="SAM" id="MobiDB-lite"/>
    </source>
</evidence>